<dbReference type="GO" id="GO:0005829">
    <property type="term" value="C:cytosol"/>
    <property type="evidence" value="ECO:0007669"/>
    <property type="project" value="TreeGrafter"/>
</dbReference>
<dbReference type="OMA" id="MVHEIAV"/>
<evidence type="ECO:0000256" key="4">
    <source>
        <dbReference type="ARBA" id="ARBA00011738"/>
    </source>
</evidence>
<keyword evidence="7" id="KW-0479">Metal-binding</keyword>
<evidence type="ECO:0000256" key="12">
    <source>
        <dbReference type="ARBA" id="ARBA00049243"/>
    </source>
</evidence>
<evidence type="ECO:0000313" key="14">
    <source>
        <dbReference type="Proteomes" id="UP000295252"/>
    </source>
</evidence>
<evidence type="ECO:0000256" key="5">
    <source>
        <dbReference type="ARBA" id="ARBA00013190"/>
    </source>
</evidence>
<comment type="subcellular location">
    <subcellularLocation>
        <location evidence="2">Cytoplasm</location>
    </subcellularLocation>
</comment>
<comment type="cofactor">
    <cofactor evidence="1">
        <name>Zn(2+)</name>
        <dbReference type="ChEBI" id="CHEBI:29105"/>
    </cofactor>
</comment>
<organism evidence="13 14">
    <name type="scientific">Coffea canephora</name>
    <name type="common">Robusta coffee</name>
    <dbReference type="NCBI Taxonomy" id="49390"/>
    <lineage>
        <taxon>Eukaryota</taxon>
        <taxon>Viridiplantae</taxon>
        <taxon>Streptophyta</taxon>
        <taxon>Embryophyta</taxon>
        <taxon>Tracheophyta</taxon>
        <taxon>Spermatophyta</taxon>
        <taxon>Magnoliopsida</taxon>
        <taxon>eudicotyledons</taxon>
        <taxon>Gunneridae</taxon>
        <taxon>Pentapetalae</taxon>
        <taxon>asterids</taxon>
        <taxon>lamiids</taxon>
        <taxon>Gentianales</taxon>
        <taxon>Rubiaceae</taxon>
        <taxon>Ixoroideae</taxon>
        <taxon>Gardenieae complex</taxon>
        <taxon>Bertiereae - Coffeeae clade</taxon>
        <taxon>Coffeeae</taxon>
        <taxon>Coffea</taxon>
    </lineage>
</organism>
<protein>
    <recommendedName>
        <fullName evidence="5">alcohol dehydrogenase</fullName>
        <ecNumber evidence="5">1.1.1.1</ecNumber>
    </recommendedName>
</protein>
<keyword evidence="9" id="KW-0560">Oxidoreductase</keyword>
<dbReference type="GO" id="GO:0051903">
    <property type="term" value="F:S-(hydroxymethyl)glutathione dehydrogenase [NAD(P)+] activity"/>
    <property type="evidence" value="ECO:0007669"/>
    <property type="project" value="TreeGrafter"/>
</dbReference>
<evidence type="ECO:0000256" key="1">
    <source>
        <dbReference type="ARBA" id="ARBA00001947"/>
    </source>
</evidence>
<evidence type="ECO:0000256" key="10">
    <source>
        <dbReference type="ARBA" id="ARBA00023027"/>
    </source>
</evidence>
<evidence type="ECO:0000256" key="7">
    <source>
        <dbReference type="ARBA" id="ARBA00022723"/>
    </source>
</evidence>
<dbReference type="GO" id="GO:0046294">
    <property type="term" value="P:formaldehyde catabolic process"/>
    <property type="evidence" value="ECO:0007669"/>
    <property type="project" value="TreeGrafter"/>
</dbReference>
<dbReference type="AlphaFoldDB" id="A0A068U8Z0"/>
<evidence type="ECO:0000256" key="11">
    <source>
        <dbReference type="ARBA" id="ARBA00049164"/>
    </source>
</evidence>
<name>A0A068U8Z0_COFCA</name>
<dbReference type="Gene3D" id="3.40.50.720">
    <property type="entry name" value="NAD(P)-binding Rossmann-like Domain"/>
    <property type="match status" value="1"/>
</dbReference>
<dbReference type="PhylomeDB" id="A0A068U8Z0"/>
<dbReference type="Gene3D" id="3.90.180.10">
    <property type="entry name" value="Medium-chain alcohol dehydrogenases, catalytic domain"/>
    <property type="match status" value="1"/>
</dbReference>
<sequence>MGNQFIILLELPLSVYILWYGGFVAKINPEGPLDEVCVLSCGISTSLGATLNVANPPKGSNVAIFGLRAVELAAAEGGRVAGASRIIGVDLNSERFIKLTAKKFGVTEFVNPKDFDKPVQEVISENNVFIDRSVECAGSINAMISAFVRVHNEISTFYFPPWTKYYLV</sequence>
<comment type="catalytic activity">
    <reaction evidence="11">
        <text>a secondary alcohol + NAD(+) = a ketone + NADH + H(+)</text>
        <dbReference type="Rhea" id="RHEA:10740"/>
        <dbReference type="ChEBI" id="CHEBI:15378"/>
        <dbReference type="ChEBI" id="CHEBI:17087"/>
        <dbReference type="ChEBI" id="CHEBI:35681"/>
        <dbReference type="ChEBI" id="CHEBI:57540"/>
        <dbReference type="ChEBI" id="CHEBI:57945"/>
        <dbReference type="EC" id="1.1.1.1"/>
    </reaction>
</comment>
<dbReference type="InterPro" id="IPR036291">
    <property type="entry name" value="NAD(P)-bd_dom_sf"/>
</dbReference>
<keyword evidence="8" id="KW-0862">Zinc</keyword>
<reference evidence="14" key="1">
    <citation type="journal article" date="2014" name="Science">
        <title>The coffee genome provides insight into the convergent evolution of caffeine biosynthesis.</title>
        <authorList>
            <person name="Denoeud F."/>
            <person name="Carretero-Paulet L."/>
            <person name="Dereeper A."/>
            <person name="Droc G."/>
            <person name="Guyot R."/>
            <person name="Pietrella M."/>
            <person name="Zheng C."/>
            <person name="Alberti A."/>
            <person name="Anthony F."/>
            <person name="Aprea G."/>
            <person name="Aury J.M."/>
            <person name="Bento P."/>
            <person name="Bernard M."/>
            <person name="Bocs S."/>
            <person name="Campa C."/>
            <person name="Cenci A."/>
            <person name="Combes M.C."/>
            <person name="Crouzillat D."/>
            <person name="Da Silva C."/>
            <person name="Daddiego L."/>
            <person name="De Bellis F."/>
            <person name="Dussert S."/>
            <person name="Garsmeur O."/>
            <person name="Gayraud T."/>
            <person name="Guignon V."/>
            <person name="Jahn K."/>
            <person name="Jamilloux V."/>
            <person name="Joet T."/>
            <person name="Labadie K."/>
            <person name="Lan T."/>
            <person name="Leclercq J."/>
            <person name="Lepelley M."/>
            <person name="Leroy T."/>
            <person name="Li L.T."/>
            <person name="Librado P."/>
            <person name="Lopez L."/>
            <person name="Munoz A."/>
            <person name="Noel B."/>
            <person name="Pallavicini A."/>
            <person name="Perrotta G."/>
            <person name="Poncet V."/>
            <person name="Pot D."/>
            <person name="Priyono X."/>
            <person name="Rigoreau M."/>
            <person name="Rouard M."/>
            <person name="Rozas J."/>
            <person name="Tranchant-Dubreuil C."/>
            <person name="VanBuren R."/>
            <person name="Zhang Q."/>
            <person name="Andrade A.C."/>
            <person name="Argout X."/>
            <person name="Bertrand B."/>
            <person name="de Kochko A."/>
            <person name="Graziosi G."/>
            <person name="Henry R.J."/>
            <person name="Jayarama X."/>
            <person name="Ming R."/>
            <person name="Nagai C."/>
            <person name="Rounsley S."/>
            <person name="Sankoff D."/>
            <person name="Giuliano G."/>
            <person name="Albert V.A."/>
            <person name="Wincker P."/>
            <person name="Lashermes P."/>
        </authorList>
    </citation>
    <scope>NUCLEOTIDE SEQUENCE [LARGE SCALE GENOMIC DNA]</scope>
    <source>
        <strain evidence="14">cv. DH200-94</strain>
    </source>
</reference>
<dbReference type="Proteomes" id="UP000295252">
    <property type="component" value="Chromosome IX"/>
</dbReference>
<evidence type="ECO:0000256" key="3">
    <source>
        <dbReference type="ARBA" id="ARBA00008072"/>
    </source>
</evidence>
<dbReference type="SUPFAM" id="SSF51735">
    <property type="entry name" value="NAD(P)-binding Rossmann-fold domains"/>
    <property type="match status" value="1"/>
</dbReference>
<dbReference type="GO" id="GO:0008270">
    <property type="term" value="F:zinc ion binding"/>
    <property type="evidence" value="ECO:0007669"/>
    <property type="project" value="TreeGrafter"/>
</dbReference>
<evidence type="ECO:0000313" key="13">
    <source>
        <dbReference type="EMBL" id="CDP04717.1"/>
    </source>
</evidence>
<accession>A0A068U8Z0</accession>
<evidence type="ECO:0000256" key="9">
    <source>
        <dbReference type="ARBA" id="ARBA00023002"/>
    </source>
</evidence>
<dbReference type="OrthoDB" id="1738132at2759"/>
<keyword evidence="6" id="KW-0963">Cytoplasm</keyword>
<comment type="catalytic activity">
    <reaction evidence="12">
        <text>a primary alcohol + NAD(+) = an aldehyde + NADH + H(+)</text>
        <dbReference type="Rhea" id="RHEA:10736"/>
        <dbReference type="ChEBI" id="CHEBI:15378"/>
        <dbReference type="ChEBI" id="CHEBI:15734"/>
        <dbReference type="ChEBI" id="CHEBI:17478"/>
        <dbReference type="ChEBI" id="CHEBI:57540"/>
        <dbReference type="ChEBI" id="CHEBI:57945"/>
        <dbReference type="EC" id="1.1.1.1"/>
    </reaction>
</comment>
<comment type="similarity">
    <text evidence="3">Belongs to the zinc-containing alcohol dehydrogenase family.</text>
</comment>
<dbReference type="EC" id="1.1.1.1" evidence="5"/>
<dbReference type="EMBL" id="HG739097">
    <property type="protein sequence ID" value="CDP04717.1"/>
    <property type="molecule type" value="Genomic_DNA"/>
</dbReference>
<keyword evidence="14" id="KW-1185">Reference proteome</keyword>
<gene>
    <name evidence="13" type="ORF">GSCOC_T00018783001</name>
</gene>
<comment type="subunit">
    <text evidence="4">Homodimer.</text>
</comment>
<proteinExistence type="inferred from homology"/>
<dbReference type="FunFam" id="3.40.50.720:FF:000003">
    <property type="entry name" value="S-(hydroxymethyl)glutathione dehydrogenase"/>
    <property type="match status" value="1"/>
</dbReference>
<keyword evidence="10" id="KW-0520">NAD</keyword>
<dbReference type="Gramene" id="CDP04717">
    <property type="protein sequence ID" value="CDP04717"/>
    <property type="gene ID" value="GSCOC_T00018783001"/>
</dbReference>
<dbReference type="STRING" id="49390.A0A068U8Z0"/>
<evidence type="ECO:0000256" key="2">
    <source>
        <dbReference type="ARBA" id="ARBA00004496"/>
    </source>
</evidence>
<dbReference type="GO" id="GO:0004022">
    <property type="term" value="F:alcohol dehydrogenase (NAD+) activity"/>
    <property type="evidence" value="ECO:0007669"/>
    <property type="project" value="UniProtKB-EC"/>
</dbReference>
<dbReference type="PANTHER" id="PTHR43880">
    <property type="entry name" value="ALCOHOL DEHYDROGENASE"/>
    <property type="match status" value="1"/>
</dbReference>
<evidence type="ECO:0000256" key="6">
    <source>
        <dbReference type="ARBA" id="ARBA00022490"/>
    </source>
</evidence>
<evidence type="ECO:0000256" key="8">
    <source>
        <dbReference type="ARBA" id="ARBA00022833"/>
    </source>
</evidence>
<dbReference type="PANTHER" id="PTHR43880:SF9">
    <property type="entry name" value="ALCOHOL DEHYDROGENASE 1"/>
    <property type="match status" value="1"/>
</dbReference>
<dbReference type="InParanoid" id="A0A068U8Z0"/>